<sequence length="1298" mass="137708">MTGTPCSCGCGRGGADPATPVEVFNPPGLDAVRYRVGEYGRFVSAMLERLSGPAYPALRGLTVRTPDDPAIALVDAAAVVGDVLTFYSERIANEGYLRTATEEGSLALLGGLVGHKPRPGVAAETYLAYTVDRDPRSGQEATVVVPRGTRSQSVPGQGEEPQSFETVEDLTARWSWNELQVLQRRPYQLTAAQLAKRNNLFAAGTTNNIKQGDQLLFIFSADRAADRSQRILVTVPGVSVDRDSGTTVIGLPQAALPSLQGIKAVLTRWITPGGEHNPNPWPEHSRIVSDFDDQVLAPLRSELDTLDTPPKLADRLTQTLARLREAKAYGQDYRDVSDWFEALDTELTRLRAQALGLQPPQPATAGTGTRTAAVSHVPDVASPPGAPGSEPGDSPCEVHDPALAGLGPLLSALRTPPAGLPPDARSLPRDPQRSYAPGSDLGAQLLTALDPRLRDGLYSAWGNADLGAPLALLDAQAMRVTATPFGATAPLKPVYDASGRVESYADWPLTGSKLTGIRVDYDTDGTTPHGVAFSYTEAGGSVSLNFTLPQDDGSHEFGPGRIELATTGDESALRRVFEAGQEQGVTARLQAHLPERDVFVSRPGDDGRIHVTITATGTTDEGDGNGPTPPLPEPLDFHLAPGDQLTVPQGAYQVTVQRSTGDSPASVGISLASQLGLTSRNVLALDAVYEGIAPGSWIAVDRPRKGVTGGVPGDPALSRVITRVSGVRVLSRADFGITGKVTELTLEDPWLDERDTLLSHIRDTSVYARGESFRLADEPLTDDVGGDLIDLAQLHQGLAPGRWIVVSGERTDIPGTPGVHGSEPAMVLQAVQAVDPALPGDTVRTTLMLTAPLAYRYKRSTVKIYGNVVRATQGATRDEPIGSGDASQAGQSFVLWQAPLTWLAADTPEGAASTLRIRVDGVLWHEVDTLAAAGPHDRVYTTSTTEDGRIRVTFGDGVHGSRLPGGHENVRATYRTGIGRSANLAAEKITQLATRPLGVTGVTNPLPATGGADPEGTAGITDTRTLTRGFTPRRRQVPLAVSALDRLVSVPDYADFTRARAGIGRAAAAQLFDGQRQLVHVTVAGVDDIPIAADSGLLTALRASLAEYGDLRLPVQVAVREKVLLLLAAQVTVGQDHDWEQVEPALRSALLARFGFDARELAQPAYLSEVLATAHFVPGVDHIEVTALTGVPGDLTPQALERLGDRLTVPQDVVAAQPARHRIERHRVTDPAGETLTDIAAQYGISLVELLRLNPDLTGTQPLLPPRSVVVFRGIRPAQLAVLSPDLPDTLILKEASA</sequence>
<dbReference type="EMBL" id="CP115300">
    <property type="protein sequence ID" value="WBO67911.1"/>
    <property type="molecule type" value="Genomic_DNA"/>
</dbReference>
<dbReference type="Pfam" id="PF01476">
    <property type="entry name" value="LysM"/>
    <property type="match status" value="1"/>
</dbReference>
<accession>A0ABY7PBD6</accession>
<organism evidence="3 4">
    <name type="scientific">Streptomyces camelliae</name>
    <dbReference type="NCBI Taxonomy" id="3004093"/>
    <lineage>
        <taxon>Bacteria</taxon>
        <taxon>Bacillati</taxon>
        <taxon>Actinomycetota</taxon>
        <taxon>Actinomycetes</taxon>
        <taxon>Kitasatosporales</taxon>
        <taxon>Streptomycetaceae</taxon>
        <taxon>Streptomyces</taxon>
    </lineage>
</organism>
<proteinExistence type="predicted"/>
<dbReference type="CDD" id="cd00118">
    <property type="entry name" value="LysM"/>
    <property type="match status" value="1"/>
</dbReference>
<name>A0ABY7PBD6_9ACTN</name>
<feature type="compositionally biased region" description="Low complexity" evidence="1">
    <location>
        <begin position="363"/>
        <end position="373"/>
    </location>
</feature>
<feature type="region of interest" description="Disordered" evidence="1">
    <location>
        <begin position="138"/>
        <end position="163"/>
    </location>
</feature>
<dbReference type="InterPro" id="IPR018392">
    <property type="entry name" value="LysM"/>
</dbReference>
<evidence type="ECO:0000313" key="4">
    <source>
        <dbReference type="Proteomes" id="UP001212326"/>
    </source>
</evidence>
<gene>
    <name evidence="3" type="ORF">O1G22_36380</name>
</gene>
<feature type="region of interest" description="Disordered" evidence="1">
    <location>
        <begin position="1000"/>
        <end position="1022"/>
    </location>
</feature>
<evidence type="ECO:0000256" key="1">
    <source>
        <dbReference type="SAM" id="MobiDB-lite"/>
    </source>
</evidence>
<dbReference type="RefSeq" id="WP_270085183.1">
    <property type="nucleotide sequence ID" value="NZ_CP115300.1"/>
</dbReference>
<feature type="domain" description="LysM" evidence="2">
    <location>
        <begin position="1226"/>
        <end position="1271"/>
    </location>
</feature>
<dbReference type="InterPro" id="IPR011749">
    <property type="entry name" value="CHP02243"/>
</dbReference>
<dbReference type="NCBIfam" id="TIGR02243">
    <property type="entry name" value="putative baseplate assembly protein"/>
    <property type="match status" value="1"/>
</dbReference>
<feature type="compositionally biased region" description="Low complexity" evidence="1">
    <location>
        <begin position="387"/>
        <end position="413"/>
    </location>
</feature>
<dbReference type="PROSITE" id="PS51782">
    <property type="entry name" value="LYSM"/>
    <property type="match status" value="1"/>
</dbReference>
<reference evidence="3 4" key="1">
    <citation type="submission" date="2022-12" db="EMBL/GenBank/DDBJ databases">
        <authorList>
            <person name="Mo P."/>
        </authorList>
    </citation>
    <scope>NUCLEOTIDE SEQUENCE [LARGE SCALE GENOMIC DNA]</scope>
    <source>
        <strain evidence="3 4">HUAS 2-6</strain>
    </source>
</reference>
<protein>
    <submittedName>
        <fullName evidence="3">Baseplate assembly protein</fullName>
    </submittedName>
</protein>
<evidence type="ECO:0000313" key="3">
    <source>
        <dbReference type="EMBL" id="WBO67911.1"/>
    </source>
</evidence>
<evidence type="ECO:0000259" key="2">
    <source>
        <dbReference type="PROSITE" id="PS51782"/>
    </source>
</evidence>
<feature type="region of interest" description="Disordered" evidence="1">
    <location>
        <begin position="356"/>
        <end position="439"/>
    </location>
</feature>
<keyword evidence="4" id="KW-1185">Reference proteome</keyword>
<dbReference type="Proteomes" id="UP001212326">
    <property type="component" value="Chromosome"/>
</dbReference>